<dbReference type="PANTHER" id="PTHR40516">
    <property type="entry name" value="ANTITOXIN CHPS-RELATED"/>
    <property type="match status" value="1"/>
</dbReference>
<evidence type="ECO:0000259" key="2">
    <source>
        <dbReference type="PROSITE" id="PS51740"/>
    </source>
</evidence>
<reference evidence="3 4" key="1">
    <citation type="submission" date="2014-01" db="EMBL/GenBank/DDBJ databases">
        <title>Comparative genomics of Fusobacterium necrophorum wild isolates.</title>
        <authorList>
            <person name="Kittichotirat W."/>
            <person name="Bumgarner R.E."/>
            <person name="Lawrence P."/>
        </authorList>
    </citation>
    <scope>NUCLEOTIDE SEQUENCE [LARGE SCALE GENOMIC DNA]</scope>
    <source>
        <strain evidence="3 4">DJ-2</strain>
    </source>
</reference>
<accession>A0AB73C1A2</accession>
<dbReference type="AlphaFoldDB" id="A0AB73C1A2"/>
<dbReference type="SUPFAM" id="SSF89447">
    <property type="entry name" value="AbrB/MazE/MraZ-like"/>
    <property type="match status" value="1"/>
</dbReference>
<dbReference type="GO" id="GO:0003677">
    <property type="term" value="F:DNA binding"/>
    <property type="evidence" value="ECO:0007669"/>
    <property type="project" value="UniProtKB-UniRule"/>
</dbReference>
<dbReference type="InterPro" id="IPR037914">
    <property type="entry name" value="SpoVT-AbrB_sf"/>
</dbReference>
<name>A0AB73C1A2_9FUSO</name>
<dbReference type="RefSeq" id="WP_035905239.1">
    <property type="nucleotide sequence ID" value="NZ_JAAH01000143.1"/>
</dbReference>
<dbReference type="GO" id="GO:0097351">
    <property type="term" value="F:toxin sequestering activity"/>
    <property type="evidence" value="ECO:0007669"/>
    <property type="project" value="InterPro"/>
</dbReference>
<sequence length="84" mass="10010">MILTATITKWGNSQGLRLPKTLLEMLQWKNDDIVEIVVENNQLSIKKIEKKKRKSIQELFSEYEGEYQKLDMNWDNSMGKEFSW</sequence>
<feature type="domain" description="SpoVT-AbrB" evidence="2">
    <location>
        <begin position="5"/>
        <end position="50"/>
    </location>
</feature>
<evidence type="ECO:0000313" key="4">
    <source>
        <dbReference type="Proteomes" id="UP000027058"/>
    </source>
</evidence>
<evidence type="ECO:0000256" key="1">
    <source>
        <dbReference type="PROSITE-ProRule" id="PRU01076"/>
    </source>
</evidence>
<comment type="caution">
    <text evidence="3">The sequence shown here is derived from an EMBL/GenBank/DDBJ whole genome shotgun (WGS) entry which is preliminary data.</text>
</comment>
<dbReference type="EMBL" id="JAAH01000143">
    <property type="protein sequence ID" value="KDE70289.1"/>
    <property type="molecule type" value="Genomic_DNA"/>
</dbReference>
<dbReference type="InterPro" id="IPR007159">
    <property type="entry name" value="SpoVT-AbrB_dom"/>
</dbReference>
<dbReference type="Gene3D" id="2.10.260.10">
    <property type="match status" value="1"/>
</dbReference>
<dbReference type="PANTHER" id="PTHR40516:SF1">
    <property type="entry name" value="ANTITOXIN CHPS-RELATED"/>
    <property type="match status" value="1"/>
</dbReference>
<dbReference type="SMART" id="SM00966">
    <property type="entry name" value="SpoVT_AbrB"/>
    <property type="match status" value="1"/>
</dbReference>
<dbReference type="Proteomes" id="UP000027058">
    <property type="component" value="Unassembled WGS sequence"/>
</dbReference>
<evidence type="ECO:0000313" key="3">
    <source>
        <dbReference type="EMBL" id="KDE70289.1"/>
    </source>
</evidence>
<gene>
    <name evidence="3" type="ORF">FUSO8_09370</name>
</gene>
<keyword evidence="1" id="KW-0238">DNA-binding</keyword>
<dbReference type="PROSITE" id="PS51740">
    <property type="entry name" value="SPOVT_ABRB"/>
    <property type="match status" value="1"/>
</dbReference>
<dbReference type="Pfam" id="PF04014">
    <property type="entry name" value="MazE_antitoxin"/>
    <property type="match status" value="1"/>
</dbReference>
<proteinExistence type="predicted"/>
<organism evidence="3 4">
    <name type="scientific">Fusobacterium necrophorum DJ-2</name>
    <dbReference type="NCBI Taxonomy" id="1441737"/>
    <lineage>
        <taxon>Bacteria</taxon>
        <taxon>Fusobacteriati</taxon>
        <taxon>Fusobacteriota</taxon>
        <taxon>Fusobacteriia</taxon>
        <taxon>Fusobacteriales</taxon>
        <taxon>Fusobacteriaceae</taxon>
        <taxon>Fusobacterium</taxon>
    </lineage>
</organism>
<dbReference type="InterPro" id="IPR039052">
    <property type="entry name" value="Antitox_PemI-like"/>
</dbReference>
<protein>
    <recommendedName>
        <fullName evidence="2">SpoVT-AbrB domain-containing protein</fullName>
    </recommendedName>
</protein>